<dbReference type="STRING" id="239498.AXK60_19015"/>
<sequence length="128" mass="11497">MGEVGPLGAPPPWPDGAPLPPPLPAAGLGGAAGAGVPGTVGCGLAAALGGGTTTVIVAGAGGDGTGAVCPGGSAPGLTPEPGAAEAPDGAEGNGSKVRLDPARLVPVPVTPHPTATAAAIARALPATA</sequence>
<proteinExistence type="predicted"/>
<feature type="region of interest" description="Disordered" evidence="1">
    <location>
        <begin position="1"/>
        <end position="24"/>
    </location>
</feature>
<name>A0A138A084_9ACTN</name>
<evidence type="ECO:0000256" key="1">
    <source>
        <dbReference type="SAM" id="MobiDB-lite"/>
    </source>
</evidence>
<reference evidence="3" key="1">
    <citation type="submission" date="2016-02" db="EMBL/GenBank/DDBJ databases">
        <authorList>
            <person name="Wen L."/>
            <person name="He K."/>
            <person name="Yang H."/>
        </authorList>
    </citation>
    <scope>NUCLEOTIDE SEQUENCE [LARGE SCALE GENOMIC DNA]</scope>
    <source>
        <strain evidence="3">JCM 15929</strain>
    </source>
</reference>
<organism evidence="2 3">
    <name type="scientific">Tsukamurella pseudospumae</name>
    <dbReference type="NCBI Taxonomy" id="239498"/>
    <lineage>
        <taxon>Bacteria</taxon>
        <taxon>Bacillati</taxon>
        <taxon>Actinomycetota</taxon>
        <taxon>Actinomycetes</taxon>
        <taxon>Mycobacteriales</taxon>
        <taxon>Tsukamurellaceae</taxon>
        <taxon>Tsukamurella</taxon>
    </lineage>
</organism>
<feature type="compositionally biased region" description="Low complexity" evidence="1">
    <location>
        <begin position="79"/>
        <end position="90"/>
    </location>
</feature>
<feature type="compositionally biased region" description="Pro residues" evidence="1">
    <location>
        <begin position="8"/>
        <end position="24"/>
    </location>
</feature>
<dbReference type="Proteomes" id="UP000070258">
    <property type="component" value="Unassembled WGS sequence"/>
</dbReference>
<evidence type="ECO:0000313" key="3">
    <source>
        <dbReference type="Proteomes" id="UP000070258"/>
    </source>
</evidence>
<comment type="caution">
    <text evidence="2">The sequence shown here is derived from an EMBL/GenBank/DDBJ whole genome shotgun (WGS) entry which is preliminary data.</text>
</comment>
<gene>
    <name evidence="2" type="ORF">AXK60_19015</name>
</gene>
<protein>
    <submittedName>
        <fullName evidence="2">Uncharacterized protein</fullName>
    </submittedName>
</protein>
<dbReference type="AlphaFoldDB" id="A0A138A084"/>
<accession>A0A138A084</accession>
<feature type="region of interest" description="Disordered" evidence="1">
    <location>
        <begin position="71"/>
        <end position="97"/>
    </location>
</feature>
<evidence type="ECO:0000313" key="2">
    <source>
        <dbReference type="EMBL" id="KXP03858.1"/>
    </source>
</evidence>
<dbReference type="EMBL" id="LSRF01000058">
    <property type="protein sequence ID" value="KXP03858.1"/>
    <property type="molecule type" value="Genomic_DNA"/>
</dbReference>